<reference evidence="2 3" key="1">
    <citation type="journal article" date="2023" name="Hortic Res">
        <title>Pangenome of water caltrop reveals structural variations and asymmetric subgenome divergence after allopolyploidization.</title>
        <authorList>
            <person name="Zhang X."/>
            <person name="Chen Y."/>
            <person name="Wang L."/>
            <person name="Yuan Y."/>
            <person name="Fang M."/>
            <person name="Shi L."/>
            <person name="Lu R."/>
            <person name="Comes H.P."/>
            <person name="Ma Y."/>
            <person name="Chen Y."/>
            <person name="Huang G."/>
            <person name="Zhou Y."/>
            <person name="Zheng Z."/>
            <person name="Qiu Y."/>
        </authorList>
    </citation>
    <scope>NUCLEOTIDE SEQUENCE [LARGE SCALE GENOMIC DNA]</scope>
    <source>
        <strain evidence="2">F231</strain>
    </source>
</reference>
<dbReference type="InterPro" id="IPR025322">
    <property type="entry name" value="PADRE_dom"/>
</dbReference>
<dbReference type="Proteomes" id="UP001346149">
    <property type="component" value="Unassembled WGS sequence"/>
</dbReference>
<feature type="compositionally biased region" description="Low complexity" evidence="1">
    <location>
        <begin position="143"/>
        <end position="153"/>
    </location>
</feature>
<dbReference type="AlphaFoldDB" id="A0AAN7RFD6"/>
<protein>
    <submittedName>
        <fullName evidence="2">Uncharacterized protein</fullName>
    </submittedName>
</protein>
<name>A0AAN7RFD6_TRANT</name>
<gene>
    <name evidence="2" type="ORF">SAY86_004076</name>
</gene>
<evidence type="ECO:0000313" key="2">
    <source>
        <dbReference type="EMBL" id="KAK4804259.1"/>
    </source>
</evidence>
<organism evidence="2 3">
    <name type="scientific">Trapa natans</name>
    <name type="common">Water chestnut</name>
    <dbReference type="NCBI Taxonomy" id="22666"/>
    <lineage>
        <taxon>Eukaryota</taxon>
        <taxon>Viridiplantae</taxon>
        <taxon>Streptophyta</taxon>
        <taxon>Embryophyta</taxon>
        <taxon>Tracheophyta</taxon>
        <taxon>Spermatophyta</taxon>
        <taxon>Magnoliopsida</taxon>
        <taxon>eudicotyledons</taxon>
        <taxon>Gunneridae</taxon>
        <taxon>Pentapetalae</taxon>
        <taxon>rosids</taxon>
        <taxon>malvids</taxon>
        <taxon>Myrtales</taxon>
        <taxon>Lythraceae</taxon>
        <taxon>Trapa</taxon>
    </lineage>
</organism>
<keyword evidence="3" id="KW-1185">Reference proteome</keyword>
<feature type="region of interest" description="Disordered" evidence="1">
    <location>
        <begin position="142"/>
        <end position="177"/>
    </location>
</feature>
<accession>A0AAN7RFD6</accession>
<dbReference type="PANTHER" id="PTHR33148:SF33">
    <property type="entry name" value="DUF4228 DOMAIN PROTEIN"/>
    <property type="match status" value="1"/>
</dbReference>
<dbReference type="Pfam" id="PF14009">
    <property type="entry name" value="PADRE"/>
    <property type="match status" value="1"/>
</dbReference>
<evidence type="ECO:0000313" key="3">
    <source>
        <dbReference type="Proteomes" id="UP001346149"/>
    </source>
</evidence>
<proteinExistence type="predicted"/>
<sequence length="177" mass="18905">MGNCSPKGIAAESQKSPDNTIRVLTDSGTVLYLEGPKLVQEVVEDFPGYGIFRQGQGQGALSSHPLPHNQNLSTSQLYHLLPLKTDCPTMGSGRAGLEVLRMPRRGDGVWKVKLVIDPKQLEEIMSQEVNLEALIERMREAATSRSSATTQSPRRGKGIGGSGSKPSLGSIFGAGSC</sequence>
<dbReference type="EMBL" id="JAXQNO010000001">
    <property type="protein sequence ID" value="KAK4804259.1"/>
    <property type="molecule type" value="Genomic_DNA"/>
</dbReference>
<evidence type="ECO:0000256" key="1">
    <source>
        <dbReference type="SAM" id="MobiDB-lite"/>
    </source>
</evidence>
<comment type="caution">
    <text evidence="2">The sequence shown here is derived from an EMBL/GenBank/DDBJ whole genome shotgun (WGS) entry which is preliminary data.</text>
</comment>
<dbReference type="PANTHER" id="PTHR33148">
    <property type="entry name" value="PLASTID MOVEMENT IMPAIRED PROTEIN-RELATED"/>
    <property type="match status" value="1"/>
</dbReference>